<evidence type="ECO:0000313" key="1">
    <source>
        <dbReference type="EMBL" id="TMS36024.1"/>
    </source>
</evidence>
<dbReference type="AlphaFoldDB" id="A0A4U8UST8"/>
<evidence type="ECO:0000313" key="2">
    <source>
        <dbReference type="Proteomes" id="UP000298663"/>
    </source>
</evidence>
<reference evidence="1 2" key="2">
    <citation type="journal article" date="2019" name="G3 (Bethesda)">
        <title>Hybrid Assembly of the Genome of the Entomopathogenic Nematode Steinernema carpocapsae Identifies the X-Chromosome.</title>
        <authorList>
            <person name="Serra L."/>
            <person name="Macchietto M."/>
            <person name="Macias-Munoz A."/>
            <person name="McGill C.J."/>
            <person name="Rodriguez I.M."/>
            <person name="Rodriguez B."/>
            <person name="Murad R."/>
            <person name="Mortazavi A."/>
        </authorList>
    </citation>
    <scope>NUCLEOTIDE SEQUENCE [LARGE SCALE GENOMIC DNA]</scope>
    <source>
        <strain evidence="1 2">ALL</strain>
    </source>
</reference>
<sequence>MKCKTVFNFTYTLFNINFIDEDRPFSAQPQEEPYYVVEGDQGPTLACSFEERYRNRSQYEFFWTRVHDGVPEFVNLESPLMSILFQTSDAIRRKLLSTRLRPFRRRFVRKLQFEAEDGRLRRGQRAVLLRHFGSGARAEGGASCQSGRRRYAPLLVCPLPDPKAGAEEGQSIQDIACEVSRSWGPPRLITSLFTKSVLIDY</sequence>
<organism evidence="1 2">
    <name type="scientific">Steinernema carpocapsae</name>
    <name type="common">Entomopathogenic nematode</name>
    <dbReference type="NCBI Taxonomy" id="34508"/>
    <lineage>
        <taxon>Eukaryota</taxon>
        <taxon>Metazoa</taxon>
        <taxon>Ecdysozoa</taxon>
        <taxon>Nematoda</taxon>
        <taxon>Chromadorea</taxon>
        <taxon>Rhabditida</taxon>
        <taxon>Tylenchina</taxon>
        <taxon>Panagrolaimomorpha</taxon>
        <taxon>Strongyloidoidea</taxon>
        <taxon>Steinernematidae</taxon>
        <taxon>Steinernema</taxon>
    </lineage>
</organism>
<comment type="caution">
    <text evidence="1">The sequence shown here is derived from an EMBL/GenBank/DDBJ whole genome shotgun (WGS) entry which is preliminary data.</text>
</comment>
<gene>
    <name evidence="1" type="ORF">L596_003292</name>
</gene>
<name>A0A4U8UST8_STECR</name>
<proteinExistence type="predicted"/>
<reference evidence="1 2" key="1">
    <citation type="journal article" date="2015" name="Genome Biol.">
        <title>Comparative genomics of Steinernema reveals deeply conserved gene regulatory networks.</title>
        <authorList>
            <person name="Dillman A.R."/>
            <person name="Macchietto M."/>
            <person name="Porter C.F."/>
            <person name="Rogers A."/>
            <person name="Williams B."/>
            <person name="Antoshechkin I."/>
            <person name="Lee M.M."/>
            <person name="Goodwin Z."/>
            <person name="Lu X."/>
            <person name="Lewis E.E."/>
            <person name="Goodrich-Blair H."/>
            <person name="Stock S.P."/>
            <person name="Adams B.J."/>
            <person name="Sternberg P.W."/>
            <person name="Mortazavi A."/>
        </authorList>
    </citation>
    <scope>NUCLEOTIDE SEQUENCE [LARGE SCALE GENOMIC DNA]</scope>
    <source>
        <strain evidence="1 2">ALL</strain>
    </source>
</reference>
<dbReference type="OrthoDB" id="5857426at2759"/>
<keyword evidence="2" id="KW-1185">Reference proteome</keyword>
<dbReference type="Proteomes" id="UP000298663">
    <property type="component" value="Unassembled WGS sequence"/>
</dbReference>
<protein>
    <submittedName>
        <fullName evidence="1">Uncharacterized protein</fullName>
    </submittedName>
</protein>
<dbReference type="EMBL" id="AZBU02000001">
    <property type="protein sequence ID" value="TMS36024.1"/>
    <property type="molecule type" value="Genomic_DNA"/>
</dbReference>
<accession>A0A4U8UST8</accession>